<dbReference type="SUPFAM" id="SSF53335">
    <property type="entry name" value="S-adenosyl-L-methionine-dependent methyltransferases"/>
    <property type="match status" value="1"/>
</dbReference>
<keyword evidence="2" id="KW-0808">Transferase</keyword>
<protein>
    <recommendedName>
        <fullName evidence="8">O-methyltransferase domain-containing protein</fullName>
    </recommendedName>
</protein>
<dbReference type="PROSITE" id="PS51683">
    <property type="entry name" value="SAM_OMT_II"/>
    <property type="match status" value="1"/>
</dbReference>
<dbReference type="GO" id="GO:0032259">
    <property type="term" value="P:methylation"/>
    <property type="evidence" value="ECO:0007669"/>
    <property type="project" value="UniProtKB-KW"/>
</dbReference>
<dbReference type="Gene3D" id="3.40.50.150">
    <property type="entry name" value="Vaccinia Virus protein VP39"/>
    <property type="match status" value="1"/>
</dbReference>
<evidence type="ECO:0008006" key="8">
    <source>
        <dbReference type="Google" id="ProtNLM"/>
    </source>
</evidence>
<evidence type="ECO:0000256" key="1">
    <source>
        <dbReference type="ARBA" id="ARBA00022603"/>
    </source>
</evidence>
<sequence length="269" mass="30042">MDMVNANGEHVNELLQAQAHVLNHILNFINSMSLKCAIHLGIPCIIQNHGKPMAITDLDAALPMLNPTKDYTGHDQKLDSLFNEGMASDDRLVNSILIDKCKKVFEGLNSLVDVGGGTKTLSKAIVDALPHLECIALDLPHVFRPMLNTNLQDSGNLKYDAVDMFKEVLASDAILLKILKHCKEVISRQNKKGGKVMIIDMVLMKNDKMNGEAFNSTETQLFFDMLMMVLVTEKERQEEEWAKLFFAAGFSNYKITPILGLRSLIQVFP</sequence>
<reference evidence="6 7" key="1">
    <citation type="journal article" date="2019" name="Genome Biol. Evol.">
        <title>Insights into the evolution of the New World diploid cottons (Gossypium, subgenus Houzingenia) based on genome sequencing.</title>
        <authorList>
            <person name="Grover C.E."/>
            <person name="Arick M.A. 2nd"/>
            <person name="Thrash A."/>
            <person name="Conover J.L."/>
            <person name="Sanders W.S."/>
            <person name="Peterson D.G."/>
            <person name="Frelichowski J.E."/>
            <person name="Scheffler J.A."/>
            <person name="Scheffler B.E."/>
            <person name="Wendel J.F."/>
        </authorList>
    </citation>
    <scope>NUCLEOTIDE SEQUENCE [LARGE SCALE GENOMIC DNA]</scope>
    <source>
        <strain evidence="6">4</strain>
        <tissue evidence="6">Leaf</tissue>
    </source>
</reference>
<evidence type="ECO:0000313" key="6">
    <source>
        <dbReference type="EMBL" id="MBA0731701.1"/>
    </source>
</evidence>
<dbReference type="InterPro" id="IPR036390">
    <property type="entry name" value="WH_DNA-bd_sf"/>
</dbReference>
<evidence type="ECO:0000259" key="5">
    <source>
        <dbReference type="Pfam" id="PF08100"/>
    </source>
</evidence>
<dbReference type="Pfam" id="PF08100">
    <property type="entry name" value="Dimerisation"/>
    <property type="match status" value="1"/>
</dbReference>
<dbReference type="Pfam" id="PF00891">
    <property type="entry name" value="Methyltransf_2"/>
    <property type="match status" value="1"/>
</dbReference>
<name>A0A7J9B5R8_9ROSI</name>
<evidence type="ECO:0000256" key="3">
    <source>
        <dbReference type="ARBA" id="ARBA00022691"/>
    </source>
</evidence>
<accession>A0A7J9B5R8</accession>
<comment type="caution">
    <text evidence="6">The sequence shown here is derived from an EMBL/GenBank/DDBJ whole genome shotgun (WGS) entry which is preliminary data.</text>
</comment>
<feature type="domain" description="O-methyltransferase dimerisation" evidence="5">
    <location>
        <begin position="23"/>
        <end position="69"/>
    </location>
</feature>
<evidence type="ECO:0000313" key="7">
    <source>
        <dbReference type="Proteomes" id="UP000593574"/>
    </source>
</evidence>
<dbReference type="InterPro" id="IPR016461">
    <property type="entry name" value="COMT-like"/>
</dbReference>
<dbReference type="InterPro" id="IPR012967">
    <property type="entry name" value="COMT_dimerisation"/>
</dbReference>
<organism evidence="6 7">
    <name type="scientific">Gossypium laxum</name>
    <dbReference type="NCBI Taxonomy" id="34288"/>
    <lineage>
        <taxon>Eukaryota</taxon>
        <taxon>Viridiplantae</taxon>
        <taxon>Streptophyta</taxon>
        <taxon>Embryophyta</taxon>
        <taxon>Tracheophyta</taxon>
        <taxon>Spermatophyta</taxon>
        <taxon>Magnoliopsida</taxon>
        <taxon>eudicotyledons</taxon>
        <taxon>Gunneridae</taxon>
        <taxon>Pentapetalae</taxon>
        <taxon>rosids</taxon>
        <taxon>malvids</taxon>
        <taxon>Malvales</taxon>
        <taxon>Malvaceae</taxon>
        <taxon>Malvoideae</taxon>
        <taxon>Gossypium</taxon>
    </lineage>
</organism>
<dbReference type="GO" id="GO:0008171">
    <property type="term" value="F:O-methyltransferase activity"/>
    <property type="evidence" value="ECO:0007669"/>
    <property type="project" value="InterPro"/>
</dbReference>
<dbReference type="InterPro" id="IPR001077">
    <property type="entry name" value="COMT_C"/>
</dbReference>
<keyword evidence="3" id="KW-0949">S-adenosyl-L-methionine</keyword>
<keyword evidence="1" id="KW-0489">Methyltransferase</keyword>
<dbReference type="SUPFAM" id="SSF46785">
    <property type="entry name" value="Winged helix' DNA-binding domain"/>
    <property type="match status" value="1"/>
</dbReference>
<evidence type="ECO:0000259" key="4">
    <source>
        <dbReference type="Pfam" id="PF00891"/>
    </source>
</evidence>
<dbReference type="Proteomes" id="UP000593574">
    <property type="component" value="Unassembled WGS sequence"/>
</dbReference>
<evidence type="ECO:0000256" key="2">
    <source>
        <dbReference type="ARBA" id="ARBA00022679"/>
    </source>
</evidence>
<feature type="domain" description="O-methyltransferase C-terminal" evidence="4">
    <location>
        <begin position="70"/>
        <end position="251"/>
    </location>
</feature>
<dbReference type="EMBL" id="JABEZV010450443">
    <property type="protein sequence ID" value="MBA0731701.1"/>
    <property type="molecule type" value="Genomic_DNA"/>
</dbReference>
<dbReference type="InterPro" id="IPR029063">
    <property type="entry name" value="SAM-dependent_MTases_sf"/>
</dbReference>
<keyword evidence="7" id="KW-1185">Reference proteome</keyword>
<dbReference type="AlphaFoldDB" id="A0A7J9B5R8"/>
<proteinExistence type="predicted"/>
<gene>
    <name evidence="6" type="ORF">Golax_023424</name>
</gene>
<dbReference type="GO" id="GO:0046983">
    <property type="term" value="F:protein dimerization activity"/>
    <property type="evidence" value="ECO:0007669"/>
    <property type="project" value="InterPro"/>
</dbReference>
<dbReference type="PANTHER" id="PTHR11746">
    <property type="entry name" value="O-METHYLTRANSFERASE"/>
    <property type="match status" value="1"/>
</dbReference>